<dbReference type="STRING" id="6265.A0A0B2UQS1"/>
<evidence type="ECO:0000256" key="7">
    <source>
        <dbReference type="ARBA" id="ARBA00023136"/>
    </source>
</evidence>
<evidence type="ECO:0000256" key="8">
    <source>
        <dbReference type="SAM" id="Phobius"/>
    </source>
</evidence>
<feature type="domain" description="Cytochrome b561" evidence="11">
    <location>
        <begin position="200"/>
        <end position="416"/>
    </location>
</feature>
<keyword evidence="7 8" id="KW-0472">Membrane</keyword>
<evidence type="ECO:0000259" key="11">
    <source>
        <dbReference type="PROSITE" id="PS50939"/>
    </source>
</evidence>
<evidence type="ECO:0000256" key="5">
    <source>
        <dbReference type="ARBA" id="ARBA00022982"/>
    </source>
</evidence>
<dbReference type="Proteomes" id="UP000031036">
    <property type="component" value="Unassembled WGS sequence"/>
</dbReference>
<dbReference type="Pfam" id="PF03188">
    <property type="entry name" value="Cytochrom_B561"/>
    <property type="match status" value="1"/>
</dbReference>
<dbReference type="AlphaFoldDB" id="A0A0B2UQS1"/>
<evidence type="ECO:0000256" key="6">
    <source>
        <dbReference type="ARBA" id="ARBA00022989"/>
    </source>
</evidence>
<keyword evidence="13" id="KW-1185">Reference proteome</keyword>
<dbReference type="SMART" id="SM00665">
    <property type="entry name" value="B561"/>
    <property type="match status" value="1"/>
</dbReference>
<organism evidence="12 13">
    <name type="scientific">Toxocara canis</name>
    <name type="common">Canine roundworm</name>
    <dbReference type="NCBI Taxonomy" id="6265"/>
    <lineage>
        <taxon>Eukaryota</taxon>
        <taxon>Metazoa</taxon>
        <taxon>Ecdysozoa</taxon>
        <taxon>Nematoda</taxon>
        <taxon>Chromadorea</taxon>
        <taxon>Rhabditida</taxon>
        <taxon>Spirurina</taxon>
        <taxon>Ascaridomorpha</taxon>
        <taxon>Ascaridoidea</taxon>
        <taxon>Toxocaridae</taxon>
        <taxon>Toxocara</taxon>
    </lineage>
</organism>
<dbReference type="EMBL" id="JPKZ01020809">
    <property type="protein sequence ID" value="KHN71728.1"/>
    <property type="molecule type" value="Genomic_DNA"/>
</dbReference>
<comment type="caution">
    <text evidence="12">The sequence shown here is derived from an EMBL/GenBank/DDBJ whole genome shotgun (WGS) entry which is preliminary data.</text>
</comment>
<evidence type="ECO:0000256" key="3">
    <source>
        <dbReference type="ARBA" id="ARBA00022692"/>
    </source>
</evidence>
<evidence type="ECO:0000259" key="10">
    <source>
        <dbReference type="PROSITE" id="PS50836"/>
    </source>
</evidence>
<evidence type="ECO:0000256" key="1">
    <source>
        <dbReference type="ARBA" id="ARBA00004370"/>
    </source>
</evidence>
<dbReference type="GO" id="GO:0016020">
    <property type="term" value="C:membrane"/>
    <property type="evidence" value="ECO:0007669"/>
    <property type="project" value="UniProtKB-SubCell"/>
</dbReference>
<feature type="transmembrane region" description="Helical" evidence="8">
    <location>
        <begin position="232"/>
        <end position="259"/>
    </location>
</feature>
<feature type="domain" description="DOMON" evidence="10">
    <location>
        <begin position="49"/>
        <end position="173"/>
    </location>
</feature>
<accession>A0A0B2UQS1</accession>
<feature type="transmembrane region" description="Helical" evidence="8">
    <location>
        <begin position="451"/>
        <end position="477"/>
    </location>
</feature>
<evidence type="ECO:0000313" key="13">
    <source>
        <dbReference type="Proteomes" id="UP000031036"/>
    </source>
</evidence>
<evidence type="ECO:0000256" key="2">
    <source>
        <dbReference type="ARBA" id="ARBA00022448"/>
    </source>
</evidence>
<keyword evidence="2" id="KW-0813">Transport</keyword>
<dbReference type="PROSITE" id="PS50939">
    <property type="entry name" value="CYTOCHROME_B561"/>
    <property type="match status" value="1"/>
</dbReference>
<name>A0A0B2UQS1_TOXCA</name>
<evidence type="ECO:0000256" key="9">
    <source>
        <dbReference type="SAM" id="SignalP"/>
    </source>
</evidence>
<feature type="transmembrane region" description="Helical" evidence="8">
    <location>
        <begin position="322"/>
        <end position="343"/>
    </location>
</feature>
<dbReference type="PANTHER" id="PTHR23130:SF171">
    <property type="entry name" value="OS01G0895300 PROTEIN"/>
    <property type="match status" value="1"/>
</dbReference>
<evidence type="ECO:0000313" key="12">
    <source>
        <dbReference type="EMBL" id="KHN71728.1"/>
    </source>
</evidence>
<dbReference type="Pfam" id="PF03351">
    <property type="entry name" value="DOMON"/>
    <property type="match status" value="1"/>
</dbReference>
<dbReference type="CDD" id="cd08760">
    <property type="entry name" value="Cyt_b561_FRRS1_like"/>
    <property type="match status" value="1"/>
</dbReference>
<dbReference type="PROSITE" id="PS50836">
    <property type="entry name" value="DOMON"/>
    <property type="match status" value="1"/>
</dbReference>
<dbReference type="OrthoDB" id="2419613at2759"/>
<proteinExistence type="predicted"/>
<dbReference type="InterPro" id="IPR005018">
    <property type="entry name" value="DOMON_domain"/>
</dbReference>
<feature type="signal peptide" evidence="9">
    <location>
        <begin position="1"/>
        <end position="23"/>
    </location>
</feature>
<evidence type="ECO:0000256" key="4">
    <source>
        <dbReference type="ARBA" id="ARBA00022729"/>
    </source>
</evidence>
<protein>
    <submittedName>
        <fullName evidence="12">Putative ferric-chelate reductase 1</fullName>
    </submittedName>
</protein>
<keyword evidence="6 8" id="KW-1133">Transmembrane helix</keyword>
<feature type="transmembrane region" description="Helical" evidence="8">
    <location>
        <begin position="364"/>
        <end position="382"/>
    </location>
</feature>
<keyword evidence="4 9" id="KW-0732">Signal</keyword>
<dbReference type="PANTHER" id="PTHR23130">
    <property type="entry name" value="CYTOCHROME B561 AND DOMON DOMAIN-CONTAINING PROTEIN"/>
    <property type="match status" value="1"/>
</dbReference>
<reference evidence="12 13" key="1">
    <citation type="submission" date="2014-11" db="EMBL/GenBank/DDBJ databases">
        <title>Genetic blueprint of the zoonotic pathogen Toxocara canis.</title>
        <authorList>
            <person name="Zhu X.-Q."/>
            <person name="Korhonen P.K."/>
            <person name="Cai H."/>
            <person name="Young N.D."/>
            <person name="Nejsum P."/>
            <person name="von Samson-Himmelstjerna G."/>
            <person name="Boag P.R."/>
            <person name="Tan P."/>
            <person name="Li Q."/>
            <person name="Min J."/>
            <person name="Yang Y."/>
            <person name="Wang X."/>
            <person name="Fang X."/>
            <person name="Hall R.S."/>
            <person name="Hofmann A."/>
            <person name="Sternberg P.W."/>
            <person name="Jex A.R."/>
            <person name="Gasser R.B."/>
        </authorList>
    </citation>
    <scope>NUCLEOTIDE SEQUENCE [LARGE SCALE GENOMIC DNA]</scope>
    <source>
        <strain evidence="12">PN_DK_2014</strain>
    </source>
</reference>
<feature type="chain" id="PRO_5002076514" evidence="9">
    <location>
        <begin position="24"/>
        <end position="478"/>
    </location>
</feature>
<dbReference type="OMA" id="MVFAWIV"/>
<keyword evidence="3 8" id="KW-0812">Transmembrane</keyword>
<comment type="subcellular location">
    <subcellularLocation>
        <location evidence="1">Membrane</location>
    </subcellularLocation>
</comment>
<keyword evidence="5" id="KW-0249">Electron transport</keyword>
<dbReference type="InterPro" id="IPR006593">
    <property type="entry name" value="Cyt_b561/ferric_Rdtase_TM"/>
</dbReference>
<sequence>MNGNSSMALRSIVLLILSRLSLAQFDASECGIKKGCLFIPISCQHHNICRDIFSFAPASDGWVTMEIFNTASDPSSNYVAIGFSKDNLMGEEPVTHCGFNEGNIGEVHLSYNDGKSNVPLKENEQAKEEKTIELIEARREDGKMYCKFRQRIAGDHEHLPNLNDTYSILLAHGVAKDPKRISVHSLDTSSDDFPIAAPGKFNVAMFSSESTEAMKPSEEPTDSSPSKKARRIFVLIHGMVMMAAWFFVIAVAIASARYLRGFLPSKTPFGLRIWFHIHRTLNVIGVIAMLVAVFFAFMGKGWRWTGPAVGRSEASNTSPGAIHSLIGAVSVCLAVLQPIGGLLRCAPDARARPIFNWMHRISGMLAFILAAIAILIAAIFFHVWSSRIWAIIFIMFYILLVILFLIAAEVAALKYRRQPAAISFETNSGGQLRGETVHVVTRGKQDQKEQILASTLVFLFAAMTLVIAVLLILLIAYS</sequence>
<feature type="transmembrane region" description="Helical" evidence="8">
    <location>
        <begin position="388"/>
        <end position="408"/>
    </location>
</feature>
<feature type="transmembrane region" description="Helical" evidence="8">
    <location>
        <begin position="280"/>
        <end position="302"/>
    </location>
</feature>
<dbReference type="Gene3D" id="1.20.120.1770">
    <property type="match status" value="1"/>
</dbReference>
<gene>
    <name evidence="12" type="primary">frrs1</name>
    <name evidence="12" type="ORF">Tcan_06299</name>
</gene>